<proteinExistence type="predicted"/>
<name>A0A699UMB9_TANCI</name>
<evidence type="ECO:0000256" key="1">
    <source>
        <dbReference type="SAM" id="MobiDB-lite"/>
    </source>
</evidence>
<protein>
    <submittedName>
        <fullName evidence="2">Uncharacterized protein</fullName>
    </submittedName>
</protein>
<gene>
    <name evidence="2" type="ORF">Tci_894397</name>
</gene>
<feature type="non-terminal residue" evidence="2">
    <location>
        <position position="1"/>
    </location>
</feature>
<dbReference type="AlphaFoldDB" id="A0A699UMB9"/>
<feature type="non-terminal residue" evidence="2">
    <location>
        <position position="112"/>
    </location>
</feature>
<dbReference type="EMBL" id="BKCJ011337118">
    <property type="protein sequence ID" value="GFD22428.1"/>
    <property type="molecule type" value="Genomic_DNA"/>
</dbReference>
<evidence type="ECO:0000313" key="2">
    <source>
        <dbReference type="EMBL" id="GFD22428.1"/>
    </source>
</evidence>
<reference evidence="2" key="1">
    <citation type="journal article" date="2019" name="Sci. Rep.">
        <title>Draft genome of Tanacetum cinerariifolium, the natural source of mosquito coil.</title>
        <authorList>
            <person name="Yamashiro T."/>
            <person name="Shiraishi A."/>
            <person name="Satake H."/>
            <person name="Nakayama K."/>
        </authorList>
    </citation>
    <scope>NUCLEOTIDE SEQUENCE</scope>
</reference>
<sequence>LVKDKRNLSRHTSGKKRATLIVIPSVRFTKLIIHHLQRKHMFHPRPDSLLHLSNEEHVLGYLKGSPKSVGASEAKEVPTKEPQVTDEDADFLKVVEESMKDAYAFPKGTLPP</sequence>
<organism evidence="2">
    <name type="scientific">Tanacetum cinerariifolium</name>
    <name type="common">Dalmatian daisy</name>
    <name type="synonym">Chrysanthemum cinerariifolium</name>
    <dbReference type="NCBI Taxonomy" id="118510"/>
    <lineage>
        <taxon>Eukaryota</taxon>
        <taxon>Viridiplantae</taxon>
        <taxon>Streptophyta</taxon>
        <taxon>Embryophyta</taxon>
        <taxon>Tracheophyta</taxon>
        <taxon>Spermatophyta</taxon>
        <taxon>Magnoliopsida</taxon>
        <taxon>eudicotyledons</taxon>
        <taxon>Gunneridae</taxon>
        <taxon>Pentapetalae</taxon>
        <taxon>asterids</taxon>
        <taxon>campanulids</taxon>
        <taxon>Asterales</taxon>
        <taxon>Asteraceae</taxon>
        <taxon>Asteroideae</taxon>
        <taxon>Anthemideae</taxon>
        <taxon>Anthemidinae</taxon>
        <taxon>Tanacetum</taxon>
    </lineage>
</organism>
<accession>A0A699UMB9</accession>
<comment type="caution">
    <text evidence="2">The sequence shown here is derived from an EMBL/GenBank/DDBJ whole genome shotgun (WGS) entry which is preliminary data.</text>
</comment>
<feature type="region of interest" description="Disordered" evidence="1">
    <location>
        <begin position="67"/>
        <end position="86"/>
    </location>
</feature>